<feature type="transmembrane region" description="Helical" evidence="1">
    <location>
        <begin position="107"/>
        <end position="130"/>
    </location>
</feature>
<proteinExistence type="predicted"/>
<dbReference type="Proteomes" id="UP001497497">
    <property type="component" value="Unassembled WGS sequence"/>
</dbReference>
<feature type="transmembrane region" description="Helical" evidence="1">
    <location>
        <begin position="142"/>
        <end position="161"/>
    </location>
</feature>
<accession>A0AAV2HJY2</accession>
<sequence>MCQPKMSTNHNPVQLLCLILTLFVTIVTTLVVFSSLARQYNFQEPLPNLLLHDLEYVATTRPSPISPASWIHPIWVVILLWQLLWSVYGIICIFLKTSGVPLYTSPVLFSVPVLLIFDFACGFVIAWFILYDRLYTSISCPFILVTSLLTWISFGFSTHSLRNNVYRLEKSERRAEIWIHRLLVQNGLAALATWAVFVLAYNITLALIHHKDIKFDGDNSSTVGLSVIGAFQLLYLLLDVTCIDRSTRYTVTPYIVSIVALSACLFRLQDWVTDDVKFIYLATLLCFAFLSLLIKATCVACRIMRPTCGGGDLTTMNQASTSETEAHYLLK</sequence>
<keyword evidence="1" id="KW-0472">Membrane</keyword>
<keyword evidence="3" id="KW-1185">Reference proteome</keyword>
<feature type="transmembrane region" description="Helical" evidence="1">
    <location>
        <begin position="12"/>
        <end position="37"/>
    </location>
</feature>
<dbReference type="PANTHER" id="PTHR33802:SF1">
    <property type="entry name" value="XK-RELATED PROTEIN"/>
    <property type="match status" value="1"/>
</dbReference>
<feature type="transmembrane region" description="Helical" evidence="1">
    <location>
        <begin position="254"/>
        <end position="272"/>
    </location>
</feature>
<dbReference type="AlphaFoldDB" id="A0AAV2HJY2"/>
<feature type="transmembrane region" description="Helical" evidence="1">
    <location>
        <begin position="278"/>
        <end position="296"/>
    </location>
</feature>
<feature type="transmembrane region" description="Helical" evidence="1">
    <location>
        <begin position="223"/>
        <end position="242"/>
    </location>
</feature>
<organism evidence="2 3">
    <name type="scientific">Lymnaea stagnalis</name>
    <name type="common">Great pond snail</name>
    <name type="synonym">Helix stagnalis</name>
    <dbReference type="NCBI Taxonomy" id="6523"/>
    <lineage>
        <taxon>Eukaryota</taxon>
        <taxon>Metazoa</taxon>
        <taxon>Spiralia</taxon>
        <taxon>Lophotrochozoa</taxon>
        <taxon>Mollusca</taxon>
        <taxon>Gastropoda</taxon>
        <taxon>Heterobranchia</taxon>
        <taxon>Euthyneura</taxon>
        <taxon>Panpulmonata</taxon>
        <taxon>Hygrophila</taxon>
        <taxon>Lymnaeoidea</taxon>
        <taxon>Lymnaeidae</taxon>
        <taxon>Lymnaea</taxon>
    </lineage>
</organism>
<dbReference type="PANTHER" id="PTHR33802">
    <property type="entry name" value="SI:CH211-161H7.5-RELATED"/>
    <property type="match status" value="1"/>
</dbReference>
<name>A0AAV2HJY2_LYMST</name>
<comment type="caution">
    <text evidence="2">The sequence shown here is derived from an EMBL/GenBank/DDBJ whole genome shotgun (WGS) entry which is preliminary data.</text>
</comment>
<protein>
    <submittedName>
        <fullName evidence="2">Uncharacterized protein</fullName>
    </submittedName>
</protein>
<gene>
    <name evidence="2" type="ORF">GSLYS_00007715001</name>
</gene>
<feature type="transmembrane region" description="Helical" evidence="1">
    <location>
        <begin position="182"/>
        <end position="203"/>
    </location>
</feature>
<feature type="transmembrane region" description="Helical" evidence="1">
    <location>
        <begin position="74"/>
        <end position="95"/>
    </location>
</feature>
<evidence type="ECO:0000256" key="1">
    <source>
        <dbReference type="SAM" id="Phobius"/>
    </source>
</evidence>
<dbReference type="EMBL" id="CAXITT010000151">
    <property type="protein sequence ID" value="CAL1533755.1"/>
    <property type="molecule type" value="Genomic_DNA"/>
</dbReference>
<evidence type="ECO:0000313" key="2">
    <source>
        <dbReference type="EMBL" id="CAL1533755.1"/>
    </source>
</evidence>
<keyword evidence="1" id="KW-0812">Transmembrane</keyword>
<evidence type="ECO:0000313" key="3">
    <source>
        <dbReference type="Proteomes" id="UP001497497"/>
    </source>
</evidence>
<reference evidence="2 3" key="1">
    <citation type="submission" date="2024-04" db="EMBL/GenBank/DDBJ databases">
        <authorList>
            <consortium name="Genoscope - CEA"/>
            <person name="William W."/>
        </authorList>
    </citation>
    <scope>NUCLEOTIDE SEQUENCE [LARGE SCALE GENOMIC DNA]</scope>
</reference>
<keyword evidence="1" id="KW-1133">Transmembrane helix</keyword>